<proteinExistence type="predicted"/>
<dbReference type="SUPFAM" id="SSF50978">
    <property type="entry name" value="WD40 repeat-like"/>
    <property type="match status" value="1"/>
</dbReference>
<dbReference type="AlphaFoldDB" id="A0A4S8QC19"/>
<dbReference type="Pfam" id="PF00400">
    <property type="entry name" value="WD40"/>
    <property type="match status" value="2"/>
</dbReference>
<evidence type="ECO:0000256" key="4">
    <source>
        <dbReference type="SAM" id="MobiDB-lite"/>
    </source>
</evidence>
<dbReference type="OrthoDB" id="4492582at2"/>
<dbReference type="PROSITE" id="PS50082">
    <property type="entry name" value="WD_REPEATS_2"/>
    <property type="match status" value="2"/>
</dbReference>
<dbReference type="InterPro" id="IPR015943">
    <property type="entry name" value="WD40/YVTN_repeat-like_dom_sf"/>
</dbReference>
<dbReference type="SUPFAM" id="SSF50998">
    <property type="entry name" value="Quinoprotein alcohol dehydrogenase-like"/>
    <property type="match status" value="1"/>
</dbReference>
<comment type="caution">
    <text evidence="6">The sequence shown here is derived from an EMBL/GenBank/DDBJ whole genome shotgun (WGS) entry which is preliminary data.</text>
</comment>
<accession>A0A4S8QC19</accession>
<keyword evidence="5" id="KW-0812">Transmembrane</keyword>
<feature type="region of interest" description="Disordered" evidence="4">
    <location>
        <begin position="182"/>
        <end position="250"/>
    </location>
</feature>
<dbReference type="PANTHER" id="PTHR19879">
    <property type="entry name" value="TRANSCRIPTION INITIATION FACTOR TFIID"/>
    <property type="match status" value="1"/>
</dbReference>
<feature type="transmembrane region" description="Helical" evidence="5">
    <location>
        <begin position="260"/>
        <end position="281"/>
    </location>
</feature>
<evidence type="ECO:0000256" key="5">
    <source>
        <dbReference type="SAM" id="Phobius"/>
    </source>
</evidence>
<evidence type="ECO:0000256" key="3">
    <source>
        <dbReference type="PROSITE-ProRule" id="PRU00221"/>
    </source>
</evidence>
<keyword evidence="2" id="KW-0677">Repeat</keyword>
<feature type="repeat" description="WD" evidence="3">
    <location>
        <begin position="395"/>
        <end position="429"/>
    </location>
</feature>
<organism evidence="6 7">
    <name type="scientific">Glycomyces buryatensis</name>
    <dbReference type="NCBI Taxonomy" id="2570927"/>
    <lineage>
        <taxon>Bacteria</taxon>
        <taxon>Bacillati</taxon>
        <taxon>Actinomycetota</taxon>
        <taxon>Actinomycetes</taxon>
        <taxon>Glycomycetales</taxon>
        <taxon>Glycomycetaceae</taxon>
        <taxon>Glycomyces</taxon>
    </lineage>
</organism>
<dbReference type="InterPro" id="IPR036322">
    <property type="entry name" value="WD40_repeat_dom_sf"/>
</dbReference>
<evidence type="ECO:0000256" key="1">
    <source>
        <dbReference type="ARBA" id="ARBA00022574"/>
    </source>
</evidence>
<keyword evidence="5" id="KW-0472">Membrane</keyword>
<dbReference type="PANTHER" id="PTHR19879:SF9">
    <property type="entry name" value="TRANSCRIPTION INITIATION FACTOR TFIID SUBUNIT 5"/>
    <property type="match status" value="1"/>
</dbReference>
<reference evidence="6 7" key="2">
    <citation type="submission" date="2019-05" db="EMBL/GenBank/DDBJ databases">
        <title>Glycomyces buryatensis sp. nov.</title>
        <authorList>
            <person name="Nikitina E."/>
        </authorList>
    </citation>
    <scope>NUCLEOTIDE SEQUENCE [LARGE SCALE GENOMIC DNA]</scope>
    <source>
        <strain evidence="6 7">18</strain>
    </source>
</reference>
<gene>
    <name evidence="6" type="ORF">FAB82_09270</name>
</gene>
<dbReference type="PROSITE" id="PS00678">
    <property type="entry name" value="WD_REPEATS_1"/>
    <property type="match status" value="1"/>
</dbReference>
<evidence type="ECO:0000256" key="2">
    <source>
        <dbReference type="ARBA" id="ARBA00022737"/>
    </source>
</evidence>
<dbReference type="Gene3D" id="2.130.10.10">
    <property type="entry name" value="YVTN repeat-like/Quinoprotein amine dehydrogenase"/>
    <property type="match status" value="3"/>
</dbReference>
<keyword evidence="1 3" id="KW-0853">WD repeat</keyword>
<reference evidence="7" key="1">
    <citation type="submission" date="2019-04" db="EMBL/GenBank/DDBJ databases">
        <title>Nocardioides xinjiangensis sp. nov.</title>
        <authorList>
            <person name="Liu S."/>
        </authorList>
    </citation>
    <scope>NUCLEOTIDE SEQUENCE [LARGE SCALE GENOMIC DNA]</scope>
    <source>
        <strain evidence="7">18</strain>
    </source>
</reference>
<sequence>MNPPKPPEPPLPDMRAGIRAFVIRRSLSFRDADGATVLALLCAGACAPVLADRPWQEAVSEIRTVGGYALGKIAEGAFWQFRNQHGDDADPSAAQIEPIFAEEFAAALGGDGGERVADAAVDLLLKLGGLGAALDAAVSRGNGATATAIIDRLILLGSDFGAARRLISQTMLFESMGFEAAVGPGPSSGEPPATATDADGPTPDSGGSAQDSESDGEGPEPERDEPSSSGEESDTDAATSDPKAPTAPGRLRRWIRRRGVVLGVFIGLAACLLLTSALTIAGQLRYNDYRDATMSERLIEASNDVSLTDGPLAQLLAAAAWRIDPTDAAWAAMSRAVNRLATGLFSAGDQASPTTIAYNPDGTSLATAGSDGSVALWDTETWESVLLDVRMDWGVESLEFSPDGLLLAVGGYDEAVMLWDLRTGESIELPFPDDASYLAFDPLGTKLAAAGYFGPATVWDTGTFEEVSTFDAVRTTTGIKFDPDGENVIMSSSDDGRLLEFDAETGAGPEVIDLDPELVEVTGVYTFDIAGNEPHNFLICDLDCLVWGESGGQELEPVTSFNSIYEPVAFTAKGNQVVGTFLDGGLGVWNAASGATVGILPYTGSIHDLAVSPDGRTVVAAVADGVQRWDLTRLGERTETRLTQSMNSIWVNGDWETAVGVGESGSDLWEFQYGGDPIESYPEHVGMSTAMTPDGKVVATALESTEATVELWDTESGESIRTLTGEGGLVSQVVFSEDGAMLAGVMEVPAEGEAEAGQELVFWDWEQGEVRTRISFDAGQSVSFFRFNSEGTEILTLAGDGRAQLWDTGDGSLLGELAPSGSQPYDLQFSPDGSLIAAATSDGIAFWDRAEPESDPAIFDTGFSSSSIAFDADRPYVAVVEDYPVRYEDDRPPRITILDYEIGAGLAALPIGSFFGGFGVSPDGNTVALVESDLVTKFDISYLRGDIHALACEQAGRELTEGEWETYLPELEYGSIDPCG</sequence>
<dbReference type="InterPro" id="IPR001680">
    <property type="entry name" value="WD40_rpt"/>
</dbReference>
<evidence type="ECO:0000313" key="6">
    <source>
        <dbReference type="EMBL" id="THV41898.1"/>
    </source>
</evidence>
<feature type="repeat" description="WD" evidence="3">
    <location>
        <begin position="346"/>
        <end position="387"/>
    </location>
</feature>
<keyword evidence="7" id="KW-1185">Reference proteome</keyword>
<protein>
    <submittedName>
        <fullName evidence="6">WD40 repeat domain-containing protein</fullName>
    </submittedName>
</protein>
<keyword evidence="5" id="KW-1133">Transmembrane helix</keyword>
<dbReference type="InterPro" id="IPR019775">
    <property type="entry name" value="WD40_repeat_CS"/>
</dbReference>
<evidence type="ECO:0000313" key="7">
    <source>
        <dbReference type="Proteomes" id="UP000308760"/>
    </source>
</evidence>
<dbReference type="PROSITE" id="PS50294">
    <property type="entry name" value="WD_REPEATS_REGION"/>
    <property type="match status" value="2"/>
</dbReference>
<name>A0A4S8QC19_9ACTN</name>
<dbReference type="Proteomes" id="UP000308760">
    <property type="component" value="Unassembled WGS sequence"/>
</dbReference>
<dbReference type="SMART" id="SM00320">
    <property type="entry name" value="WD40"/>
    <property type="match status" value="7"/>
</dbReference>
<dbReference type="InterPro" id="IPR011047">
    <property type="entry name" value="Quinoprotein_ADH-like_sf"/>
</dbReference>
<dbReference type="RefSeq" id="WP_136534261.1">
    <property type="nucleotide sequence ID" value="NZ_STGY01000037.1"/>
</dbReference>
<dbReference type="EMBL" id="STGY01000037">
    <property type="protein sequence ID" value="THV41898.1"/>
    <property type="molecule type" value="Genomic_DNA"/>
</dbReference>